<evidence type="ECO:0000313" key="3">
    <source>
        <dbReference type="EMBL" id="GBP56037.1"/>
    </source>
</evidence>
<feature type="region of interest" description="Disordered" evidence="1">
    <location>
        <begin position="76"/>
        <end position="97"/>
    </location>
</feature>
<dbReference type="EMBL" id="BGZK01000683">
    <property type="protein sequence ID" value="GBP56037.1"/>
    <property type="molecule type" value="Genomic_DNA"/>
</dbReference>
<sequence length="103" mass="11137">MTCYSAVMERLHVMLLCELFMLLTKICAPGARPRAPAAGGGHLASFINANGLTNRTPTIKIAFTLKKENVINDGSERAQADDVARNPPRAHATGPPPLFCMKF</sequence>
<comment type="caution">
    <text evidence="3">The sequence shown here is derived from an EMBL/GenBank/DDBJ whole genome shotgun (WGS) entry which is preliminary data.</text>
</comment>
<evidence type="ECO:0008006" key="5">
    <source>
        <dbReference type="Google" id="ProtNLM"/>
    </source>
</evidence>
<evidence type="ECO:0000256" key="2">
    <source>
        <dbReference type="SAM" id="SignalP"/>
    </source>
</evidence>
<protein>
    <recommendedName>
        <fullName evidence="5">Secreted protein</fullName>
    </recommendedName>
</protein>
<evidence type="ECO:0000256" key="1">
    <source>
        <dbReference type="SAM" id="MobiDB-lite"/>
    </source>
</evidence>
<reference evidence="3 4" key="1">
    <citation type="journal article" date="2019" name="Commun. Biol.">
        <title>The bagworm genome reveals a unique fibroin gene that provides high tensile strength.</title>
        <authorList>
            <person name="Kono N."/>
            <person name="Nakamura H."/>
            <person name="Ohtoshi R."/>
            <person name="Tomita M."/>
            <person name="Numata K."/>
            <person name="Arakawa K."/>
        </authorList>
    </citation>
    <scope>NUCLEOTIDE SEQUENCE [LARGE SCALE GENOMIC DNA]</scope>
</reference>
<evidence type="ECO:0000313" key="4">
    <source>
        <dbReference type="Proteomes" id="UP000299102"/>
    </source>
</evidence>
<keyword evidence="2" id="KW-0732">Signal</keyword>
<keyword evidence="4" id="KW-1185">Reference proteome</keyword>
<proteinExistence type="predicted"/>
<feature type="signal peptide" evidence="2">
    <location>
        <begin position="1"/>
        <end position="30"/>
    </location>
</feature>
<feature type="chain" id="PRO_5020036868" description="Secreted protein" evidence="2">
    <location>
        <begin position="31"/>
        <end position="103"/>
    </location>
</feature>
<dbReference type="Proteomes" id="UP000299102">
    <property type="component" value="Unassembled WGS sequence"/>
</dbReference>
<dbReference type="AlphaFoldDB" id="A0A4C1X143"/>
<organism evidence="3 4">
    <name type="scientific">Eumeta variegata</name>
    <name type="common">Bagworm moth</name>
    <name type="synonym">Eumeta japonica</name>
    <dbReference type="NCBI Taxonomy" id="151549"/>
    <lineage>
        <taxon>Eukaryota</taxon>
        <taxon>Metazoa</taxon>
        <taxon>Ecdysozoa</taxon>
        <taxon>Arthropoda</taxon>
        <taxon>Hexapoda</taxon>
        <taxon>Insecta</taxon>
        <taxon>Pterygota</taxon>
        <taxon>Neoptera</taxon>
        <taxon>Endopterygota</taxon>
        <taxon>Lepidoptera</taxon>
        <taxon>Glossata</taxon>
        <taxon>Ditrysia</taxon>
        <taxon>Tineoidea</taxon>
        <taxon>Psychidae</taxon>
        <taxon>Oiketicinae</taxon>
        <taxon>Eumeta</taxon>
    </lineage>
</organism>
<name>A0A4C1X143_EUMVA</name>
<accession>A0A4C1X143</accession>
<gene>
    <name evidence="3" type="ORF">EVAR_97458_1</name>
</gene>